<evidence type="ECO:0000313" key="2">
    <source>
        <dbReference type="WBParaSite" id="Hba_14750"/>
    </source>
</evidence>
<reference evidence="2" key="1">
    <citation type="submission" date="2016-11" db="UniProtKB">
        <authorList>
            <consortium name="WormBaseParasite"/>
        </authorList>
    </citation>
    <scope>IDENTIFICATION</scope>
</reference>
<dbReference type="WBParaSite" id="Hba_14750">
    <property type="protein sequence ID" value="Hba_14750"/>
    <property type="gene ID" value="Hba_14750"/>
</dbReference>
<keyword evidence="1" id="KW-1185">Reference proteome</keyword>
<organism evidence="1 2">
    <name type="scientific">Heterorhabditis bacteriophora</name>
    <name type="common">Entomopathogenic nematode worm</name>
    <dbReference type="NCBI Taxonomy" id="37862"/>
    <lineage>
        <taxon>Eukaryota</taxon>
        <taxon>Metazoa</taxon>
        <taxon>Ecdysozoa</taxon>
        <taxon>Nematoda</taxon>
        <taxon>Chromadorea</taxon>
        <taxon>Rhabditida</taxon>
        <taxon>Rhabditina</taxon>
        <taxon>Rhabditomorpha</taxon>
        <taxon>Strongyloidea</taxon>
        <taxon>Heterorhabditidae</taxon>
        <taxon>Heterorhabditis</taxon>
    </lineage>
</organism>
<accession>A0A1I7XAW6</accession>
<name>A0A1I7XAW6_HETBA</name>
<proteinExistence type="predicted"/>
<sequence length="89" mass="10012">MSRVHSVHAVHTIALPAEVEIMCTNIFPTRSKPDPLIYSQPAMDCVHIVEDRGAKSGHGRSQRTDARMTHSAYRCFYCSSENKSMHILV</sequence>
<dbReference type="Proteomes" id="UP000095283">
    <property type="component" value="Unplaced"/>
</dbReference>
<dbReference type="AlphaFoldDB" id="A0A1I7XAW6"/>
<evidence type="ECO:0000313" key="1">
    <source>
        <dbReference type="Proteomes" id="UP000095283"/>
    </source>
</evidence>
<protein>
    <submittedName>
        <fullName evidence="2">C2H2-type domain-containing protein</fullName>
    </submittedName>
</protein>